<dbReference type="AlphaFoldDB" id="A0A1W2BCR5"/>
<evidence type="ECO:0000313" key="2">
    <source>
        <dbReference type="EMBL" id="SMC70611.1"/>
    </source>
</evidence>
<proteinExistence type="predicted"/>
<dbReference type="Proteomes" id="UP000192393">
    <property type="component" value="Unassembled WGS sequence"/>
</dbReference>
<protein>
    <submittedName>
        <fullName evidence="2">Uncharacterized protein</fullName>
    </submittedName>
</protein>
<organism evidence="2 3">
    <name type="scientific">Moheibacter sediminis</name>
    <dbReference type="NCBI Taxonomy" id="1434700"/>
    <lineage>
        <taxon>Bacteria</taxon>
        <taxon>Pseudomonadati</taxon>
        <taxon>Bacteroidota</taxon>
        <taxon>Flavobacteriia</taxon>
        <taxon>Flavobacteriales</taxon>
        <taxon>Weeksellaceae</taxon>
        <taxon>Moheibacter</taxon>
    </lineage>
</organism>
<feature type="chain" id="PRO_5012122328" evidence="1">
    <location>
        <begin position="23"/>
        <end position="265"/>
    </location>
</feature>
<name>A0A1W2BCR5_9FLAO</name>
<reference evidence="2 3" key="1">
    <citation type="submission" date="2017-04" db="EMBL/GenBank/DDBJ databases">
        <authorList>
            <person name="Afonso C.L."/>
            <person name="Miller P.J."/>
            <person name="Scott M.A."/>
            <person name="Spackman E."/>
            <person name="Goraichik I."/>
            <person name="Dimitrov K.M."/>
            <person name="Suarez D.L."/>
            <person name="Swayne D.E."/>
        </authorList>
    </citation>
    <scope>NUCLEOTIDE SEQUENCE [LARGE SCALE GENOMIC DNA]</scope>
    <source>
        <strain evidence="2 3">CGMCC 1.12708</strain>
    </source>
</reference>
<evidence type="ECO:0000256" key="1">
    <source>
        <dbReference type="SAM" id="SignalP"/>
    </source>
</evidence>
<dbReference type="STRING" id="1434700.SAMN06296427_10661"/>
<accession>A0A1W2BCR5</accession>
<feature type="signal peptide" evidence="1">
    <location>
        <begin position="1"/>
        <end position="22"/>
    </location>
</feature>
<sequence>MKLYIKVTSIIFIIGASLNAQVGIGTENPRSEVGLDVNGITNVSHRILLKGGALNTNQPGDEGDDKDIIVSSGPTNPTAWVKKTIPDGFGESFNLTYMNSYFDTTGVDLTTVNQDAYSFDQPITTDWKILSGLDNSFTVYKTSNKTNLIFQTTGQITGNGSSASASFACGIFMKQQAETIYRLKGVRTDAVRGTTGSNKIINMNVTLENLPIPGGAGGTVYNVRVACFGRNVQTTFAVGKAINTTFLNQEMAQSSLNISVLESWQ</sequence>
<dbReference type="EMBL" id="FWXS01000006">
    <property type="protein sequence ID" value="SMC70611.1"/>
    <property type="molecule type" value="Genomic_DNA"/>
</dbReference>
<dbReference type="OrthoDB" id="1273065at2"/>
<keyword evidence="3" id="KW-1185">Reference proteome</keyword>
<evidence type="ECO:0000313" key="3">
    <source>
        <dbReference type="Proteomes" id="UP000192393"/>
    </source>
</evidence>
<keyword evidence="1" id="KW-0732">Signal</keyword>
<dbReference type="RefSeq" id="WP_084017551.1">
    <property type="nucleotide sequence ID" value="NZ_FWXS01000006.1"/>
</dbReference>
<gene>
    <name evidence="2" type="ORF">SAMN06296427_10661</name>
</gene>